<dbReference type="InterPro" id="IPR009050">
    <property type="entry name" value="Globin-like_sf"/>
</dbReference>
<protein>
    <submittedName>
        <fullName evidence="6">Protoglobin domain-containing protein</fullName>
    </submittedName>
</protein>
<keyword evidence="4" id="KW-0175">Coiled coil</keyword>
<dbReference type="SMART" id="SM00283">
    <property type="entry name" value="MA"/>
    <property type="match status" value="1"/>
</dbReference>
<dbReference type="PANTHER" id="PTHR32089:SF118">
    <property type="entry name" value="HEME-BASED AEROTACTIC TRANSDUCER HEMAT"/>
    <property type="match status" value="1"/>
</dbReference>
<gene>
    <name evidence="6" type="ORF">ACFQ19_07410</name>
</gene>
<dbReference type="InterPro" id="IPR039379">
    <property type="entry name" value="Protoglobin_sensor_dom"/>
</dbReference>
<feature type="coiled-coil region" evidence="4">
    <location>
        <begin position="345"/>
        <end position="372"/>
    </location>
</feature>
<dbReference type="Gene3D" id="1.10.490.10">
    <property type="entry name" value="Globins"/>
    <property type="match status" value="1"/>
</dbReference>
<dbReference type="Gene3D" id="1.10.287.950">
    <property type="entry name" value="Methyl-accepting chemotaxis protein"/>
    <property type="match status" value="1"/>
</dbReference>
<dbReference type="SUPFAM" id="SSF58104">
    <property type="entry name" value="Methyl-accepting chemotaxis protein (MCP) signaling domain"/>
    <property type="match status" value="1"/>
</dbReference>
<dbReference type="Proteomes" id="UP001597041">
    <property type="component" value="Unassembled WGS sequence"/>
</dbReference>
<evidence type="ECO:0000256" key="4">
    <source>
        <dbReference type="SAM" id="Coils"/>
    </source>
</evidence>
<dbReference type="PANTHER" id="PTHR32089">
    <property type="entry name" value="METHYL-ACCEPTING CHEMOTAXIS PROTEIN MCPB"/>
    <property type="match status" value="1"/>
</dbReference>
<evidence type="ECO:0000313" key="6">
    <source>
        <dbReference type="EMBL" id="MFD1065849.1"/>
    </source>
</evidence>
<accession>A0ABW3NG99</accession>
<comment type="caution">
    <text evidence="6">The sequence shown here is derived from an EMBL/GenBank/DDBJ whole genome shotgun (WGS) entry which is preliminary data.</text>
</comment>
<evidence type="ECO:0000256" key="3">
    <source>
        <dbReference type="PROSITE-ProRule" id="PRU00284"/>
    </source>
</evidence>
<evidence type="ECO:0000259" key="5">
    <source>
        <dbReference type="PROSITE" id="PS50111"/>
    </source>
</evidence>
<dbReference type="InterPro" id="IPR012292">
    <property type="entry name" value="Globin/Proto"/>
</dbReference>
<dbReference type="InterPro" id="IPR004089">
    <property type="entry name" value="MCPsignal_dom"/>
</dbReference>
<dbReference type="InterPro" id="IPR004090">
    <property type="entry name" value="Chemotax_Me-accpt_rcpt"/>
</dbReference>
<keyword evidence="7" id="KW-1185">Reference proteome</keyword>
<sequence length="430" mass="48696">MRNIFRKEEMETNLLEKSKEETVVLENLRQTDVALQLQISKITKQDLAVAKLLKPIIKDNINLIIDAFYDNLALSSKLMGIIENNSSIHRLKQTLKTHIIEMFSGEINQGFIEKRRRIASVHVHIGLEPKWYIASFQELFFQISRLLSDTYQDRENFLNAVQVINKLLSFEQQIVLEAYEADIDETRNEMDEKNRNLIISMQETAERLNALSAETNQSVAKMVEQAERIRHISKQGEEVAATTSASAQQGVEQTQRTNEGMSHLDNHMTRVMERLEQLTSSAEEIKSVISIVESIAGQTNLLALNASIEAARVGEQGKGFAVVADEVRKLAEQSQKAVAEVSNLILETNEQVSNSHEAIKETQEEVKTVREQTAGTEAILSRVSESMALIAENSSNIQQSLEENQQSIHDIESSMRDIENYSLEFHTIDK</sequence>
<dbReference type="Pfam" id="PF00015">
    <property type="entry name" value="MCPsignal"/>
    <property type="match status" value="1"/>
</dbReference>
<dbReference type="CDD" id="cd01068">
    <property type="entry name" value="globin_sensor"/>
    <property type="match status" value="1"/>
</dbReference>
<dbReference type="InterPro" id="IPR044398">
    <property type="entry name" value="Globin-sensor_dom"/>
</dbReference>
<name>A0ABW3NG99_9BACI</name>
<feature type="domain" description="Methyl-accepting transducer" evidence="5">
    <location>
        <begin position="193"/>
        <end position="419"/>
    </location>
</feature>
<dbReference type="Pfam" id="PF11563">
    <property type="entry name" value="Protoglobin"/>
    <property type="match status" value="1"/>
</dbReference>
<evidence type="ECO:0000256" key="1">
    <source>
        <dbReference type="ARBA" id="ARBA00023224"/>
    </source>
</evidence>
<dbReference type="PRINTS" id="PR00260">
    <property type="entry name" value="CHEMTRNSDUCR"/>
</dbReference>
<evidence type="ECO:0000256" key="2">
    <source>
        <dbReference type="ARBA" id="ARBA00029447"/>
    </source>
</evidence>
<evidence type="ECO:0000313" key="7">
    <source>
        <dbReference type="Proteomes" id="UP001597041"/>
    </source>
</evidence>
<dbReference type="PROSITE" id="PS50111">
    <property type="entry name" value="CHEMOTAXIS_TRANSDUC_2"/>
    <property type="match status" value="1"/>
</dbReference>
<keyword evidence="1 3" id="KW-0807">Transducer</keyword>
<dbReference type="RefSeq" id="WP_379591440.1">
    <property type="nucleotide sequence ID" value="NZ_JBHTKK010000006.1"/>
</dbReference>
<dbReference type="EMBL" id="JBHTKK010000006">
    <property type="protein sequence ID" value="MFD1065849.1"/>
    <property type="molecule type" value="Genomic_DNA"/>
</dbReference>
<feature type="coiled-coil region" evidence="4">
    <location>
        <begin position="176"/>
        <end position="203"/>
    </location>
</feature>
<reference evidence="7" key="1">
    <citation type="journal article" date="2019" name="Int. J. Syst. Evol. Microbiol.">
        <title>The Global Catalogue of Microorganisms (GCM) 10K type strain sequencing project: providing services to taxonomists for standard genome sequencing and annotation.</title>
        <authorList>
            <consortium name="The Broad Institute Genomics Platform"/>
            <consortium name="The Broad Institute Genome Sequencing Center for Infectious Disease"/>
            <person name="Wu L."/>
            <person name="Ma J."/>
        </authorList>
    </citation>
    <scope>NUCLEOTIDE SEQUENCE [LARGE SCALE GENOMIC DNA]</scope>
    <source>
        <strain evidence="7">CCUG 56608</strain>
    </source>
</reference>
<comment type="similarity">
    <text evidence="2">Belongs to the methyl-accepting chemotaxis (MCP) protein family.</text>
</comment>
<organism evidence="6 7">
    <name type="scientific">Oceanobacillus locisalsi</name>
    <dbReference type="NCBI Taxonomy" id="546107"/>
    <lineage>
        <taxon>Bacteria</taxon>
        <taxon>Bacillati</taxon>
        <taxon>Bacillota</taxon>
        <taxon>Bacilli</taxon>
        <taxon>Bacillales</taxon>
        <taxon>Bacillaceae</taxon>
        <taxon>Oceanobacillus</taxon>
    </lineage>
</organism>
<dbReference type="SUPFAM" id="SSF46458">
    <property type="entry name" value="Globin-like"/>
    <property type="match status" value="1"/>
</dbReference>
<proteinExistence type="inferred from homology"/>